<name>A0AAT9F2P5_SERMA</name>
<dbReference type="AlphaFoldDB" id="A0AAT9F2P5"/>
<dbReference type="RefSeq" id="WP_154232817.1">
    <property type="nucleotide sequence ID" value="NZ_AP013063.1"/>
</dbReference>
<proteinExistence type="predicted"/>
<reference evidence="1" key="1">
    <citation type="journal article" date="2014" name="Genome Biol. Evol.">
        <title>Genome evolution and plasticity of Serratia marcescens, an important multidrug-resistant nosocomial pathogen.</title>
        <authorList>
            <person name="Iguchi A."/>
            <person name="Nagaya Y."/>
            <person name="Pradel E."/>
            <person name="Ooka T."/>
            <person name="Ogura Y."/>
            <person name="Katsura K."/>
            <person name="Kurokawa K."/>
            <person name="Oshima K."/>
            <person name="Hattori M."/>
            <person name="Parkhill J."/>
            <person name="Sebaihia M."/>
            <person name="Coulthurst S.J."/>
            <person name="Gotoh N."/>
            <person name="Thomson N.R."/>
            <person name="Ewbank J.J."/>
            <person name="Hayashi T."/>
        </authorList>
    </citation>
    <scope>NUCLEOTIDE SEQUENCE</scope>
    <source>
        <strain evidence="1">SM39</strain>
    </source>
</reference>
<evidence type="ECO:0000313" key="1">
    <source>
        <dbReference type="EMBL" id="BAO34141.1"/>
    </source>
</evidence>
<sequence length="66" mass="7746">MSSRQYNPNTNKEEFVLSFNNELTRKIWAKANASGKSPQAVIREMIKTAFVSEEEKQSENRSKYFR</sequence>
<organism evidence="1">
    <name type="scientific">Serratia marcescens SM39</name>
    <dbReference type="NCBI Taxonomy" id="1334564"/>
    <lineage>
        <taxon>Bacteria</taxon>
        <taxon>Pseudomonadati</taxon>
        <taxon>Pseudomonadota</taxon>
        <taxon>Gammaproteobacteria</taxon>
        <taxon>Enterobacterales</taxon>
        <taxon>Yersiniaceae</taxon>
        <taxon>Serratia</taxon>
    </lineage>
</organism>
<dbReference type="KEGG" id="smar:SM39_2122"/>
<dbReference type="EMBL" id="AP013063">
    <property type="protein sequence ID" value="BAO34141.1"/>
    <property type="molecule type" value="Genomic_DNA"/>
</dbReference>
<accession>A0AAT9F2P5</accession>
<protein>
    <submittedName>
        <fullName evidence="1">Uncharacterized protein</fullName>
    </submittedName>
</protein>
<gene>
    <name evidence="1" type="ORF">SM39_2122</name>
</gene>